<evidence type="ECO:0000313" key="4">
    <source>
        <dbReference type="Proteomes" id="UP000315496"/>
    </source>
</evidence>
<dbReference type="AlphaFoldDB" id="A0A4Z1SMQ9"/>
<gene>
    <name evidence="3" type="ORF">GMRT_14885</name>
</gene>
<reference evidence="3 4" key="1">
    <citation type="submission" date="2019-05" db="EMBL/GenBank/DDBJ databases">
        <title>The compact genome of Giardia muris reveals important steps in the evolution of intestinal protozoan parasites.</title>
        <authorList>
            <person name="Xu F."/>
            <person name="Jimenez-Gonzalez A."/>
            <person name="Einarsson E."/>
            <person name="Astvaldsson A."/>
            <person name="Peirasmaki D."/>
            <person name="Eckmann L."/>
            <person name="Andersson J.O."/>
            <person name="Svard S.G."/>
            <person name="Jerlstrom-Hultqvist J."/>
        </authorList>
    </citation>
    <scope>NUCLEOTIDE SEQUENCE [LARGE SCALE GENOMIC DNA]</scope>
    <source>
        <strain evidence="3 4">Roberts-Thomson</strain>
    </source>
</reference>
<dbReference type="VEuPathDB" id="GiardiaDB:GMRT_14885"/>
<evidence type="ECO:0000313" key="3">
    <source>
        <dbReference type="EMBL" id="TNJ26992.1"/>
    </source>
</evidence>
<dbReference type="PROSITE" id="PS50102">
    <property type="entry name" value="RRM"/>
    <property type="match status" value="1"/>
</dbReference>
<dbReference type="InterPro" id="IPR035979">
    <property type="entry name" value="RBD_domain_sf"/>
</dbReference>
<dbReference type="CDD" id="cd00590">
    <property type="entry name" value="RRM_SF"/>
    <property type="match status" value="1"/>
</dbReference>
<protein>
    <submittedName>
        <fullName evidence="3">Putative Polyadenylate-binding protein</fullName>
    </submittedName>
</protein>
<evidence type="ECO:0000259" key="2">
    <source>
        <dbReference type="PROSITE" id="PS50102"/>
    </source>
</evidence>
<organism evidence="3 4">
    <name type="scientific">Giardia muris</name>
    <dbReference type="NCBI Taxonomy" id="5742"/>
    <lineage>
        <taxon>Eukaryota</taxon>
        <taxon>Metamonada</taxon>
        <taxon>Diplomonadida</taxon>
        <taxon>Hexamitidae</taxon>
        <taxon>Giardiinae</taxon>
        <taxon>Giardia</taxon>
    </lineage>
</organism>
<dbReference type="Pfam" id="PF00076">
    <property type="entry name" value="RRM_1"/>
    <property type="match status" value="1"/>
</dbReference>
<proteinExistence type="predicted"/>
<accession>A0A4Z1SMQ9</accession>
<feature type="domain" description="RRM" evidence="2">
    <location>
        <begin position="100"/>
        <end position="172"/>
    </location>
</feature>
<evidence type="ECO:0000256" key="1">
    <source>
        <dbReference type="PROSITE-ProRule" id="PRU00176"/>
    </source>
</evidence>
<keyword evidence="4" id="KW-1185">Reference proteome</keyword>
<sequence length="289" mass="32834">MLQLVVSNIPGSFDDGGIKEVFKQAKIPLGTQPVCLQKPLHDSSDSETKFVILTFDNRKNMDSAIDILQDIEIRMDEKVYLLHLSVYKPDFKERRTTCRGMIQVTGIGPRITLRELRGAYSGFGELVECHIKETKQGRVGYLTFDTNEQAERAVRETTGKYLGEMKIVATRTLPRHPSGNSTILIRNIPPTFTPDTLRGRLVELAGVDADDLFHTPLDATHLHPDTRKPEVRTNRNWTVIQLKSPELCQKLISAVQQDRRDELEIVLHIPKERYSPTNSKRAIPVFFGM</sequence>
<dbReference type="OrthoDB" id="439808at2759"/>
<name>A0A4Z1SMQ9_GIAMU</name>
<dbReference type="Proteomes" id="UP000315496">
    <property type="component" value="Chromosome 4"/>
</dbReference>
<comment type="caution">
    <text evidence="3">The sequence shown here is derived from an EMBL/GenBank/DDBJ whole genome shotgun (WGS) entry which is preliminary data.</text>
</comment>
<keyword evidence="1" id="KW-0694">RNA-binding</keyword>
<dbReference type="SMART" id="SM00360">
    <property type="entry name" value="RRM"/>
    <property type="match status" value="2"/>
</dbReference>
<dbReference type="InterPro" id="IPR012677">
    <property type="entry name" value="Nucleotide-bd_a/b_plait_sf"/>
</dbReference>
<dbReference type="InterPro" id="IPR000504">
    <property type="entry name" value="RRM_dom"/>
</dbReference>
<dbReference type="EMBL" id="VDLU01000004">
    <property type="protein sequence ID" value="TNJ26992.1"/>
    <property type="molecule type" value="Genomic_DNA"/>
</dbReference>
<dbReference type="GO" id="GO:0003723">
    <property type="term" value="F:RNA binding"/>
    <property type="evidence" value="ECO:0007669"/>
    <property type="project" value="UniProtKB-UniRule"/>
</dbReference>
<dbReference type="SUPFAM" id="SSF54928">
    <property type="entry name" value="RNA-binding domain, RBD"/>
    <property type="match status" value="1"/>
</dbReference>
<dbReference type="Gene3D" id="3.30.70.330">
    <property type="match status" value="2"/>
</dbReference>